<dbReference type="PANTHER" id="PTHR12784">
    <property type="entry name" value="STEERIN"/>
    <property type="match status" value="1"/>
</dbReference>
<feature type="compositionally biased region" description="Low complexity" evidence="1">
    <location>
        <begin position="349"/>
        <end position="377"/>
    </location>
</feature>
<feature type="compositionally biased region" description="Low complexity" evidence="1">
    <location>
        <begin position="627"/>
        <end position="640"/>
    </location>
</feature>
<reference evidence="2 3" key="1">
    <citation type="journal article" date="2023" name="J. Hered.">
        <title>Chromosome-level genome of the wood stork (Mycteria americana) provides insight into avian chromosome evolution.</title>
        <authorList>
            <person name="Flamio R. Jr."/>
            <person name="Ramstad K.M."/>
        </authorList>
    </citation>
    <scope>NUCLEOTIDE SEQUENCE [LARGE SCALE GENOMIC DNA]</scope>
    <source>
        <strain evidence="2">JAX WOST 10</strain>
    </source>
</reference>
<feature type="compositionally biased region" description="Polar residues" evidence="1">
    <location>
        <begin position="449"/>
        <end position="458"/>
    </location>
</feature>
<feature type="compositionally biased region" description="Low complexity" evidence="1">
    <location>
        <begin position="676"/>
        <end position="698"/>
    </location>
</feature>
<protein>
    <submittedName>
        <fullName evidence="2">Uncharacterized protein</fullName>
    </submittedName>
</protein>
<evidence type="ECO:0000313" key="3">
    <source>
        <dbReference type="Proteomes" id="UP001333110"/>
    </source>
</evidence>
<accession>A0AAN7S6E8</accession>
<feature type="compositionally biased region" description="Basic and acidic residues" evidence="1">
    <location>
        <begin position="485"/>
        <end position="497"/>
    </location>
</feature>
<dbReference type="EMBL" id="JAUNZN010000001">
    <property type="protein sequence ID" value="KAK4829952.1"/>
    <property type="molecule type" value="Genomic_DNA"/>
</dbReference>
<evidence type="ECO:0000313" key="2">
    <source>
        <dbReference type="EMBL" id="KAK4829952.1"/>
    </source>
</evidence>
<feature type="compositionally biased region" description="Basic and acidic residues" evidence="1">
    <location>
        <begin position="393"/>
        <end position="403"/>
    </location>
</feature>
<comment type="caution">
    <text evidence="2">The sequence shown here is derived from an EMBL/GenBank/DDBJ whole genome shotgun (WGS) entry which is preliminary data.</text>
</comment>
<keyword evidence="3" id="KW-1185">Reference proteome</keyword>
<feature type="region of interest" description="Disordered" evidence="1">
    <location>
        <begin position="52"/>
        <end position="72"/>
    </location>
</feature>
<dbReference type="PANTHER" id="PTHR12784:SF18">
    <property type="entry name" value="NEURON NAVIGATOR 3"/>
    <property type="match status" value="1"/>
</dbReference>
<feature type="region of interest" description="Disordered" evidence="1">
    <location>
        <begin position="344"/>
        <end position="714"/>
    </location>
</feature>
<feature type="compositionally biased region" description="Polar residues" evidence="1">
    <location>
        <begin position="248"/>
        <end position="266"/>
    </location>
</feature>
<feature type="region of interest" description="Disordered" evidence="1">
    <location>
        <begin position="91"/>
        <end position="149"/>
    </location>
</feature>
<dbReference type="AlphaFoldDB" id="A0AAN7S6E8"/>
<sequence>MQRSAELSVFKGKEVRRGCVRLQKQKSLTNLTLISEGEKRRYSYRENWFGNASKSSQSYHQREAEAGSGGSLSKALSQSVHSLCHPSLTAPQAFQAIPPAGSRTSRRSGDRRTGEGFEIDDEERGKSDDENASCTSRFPSRNWAEEEEEGCLREGTAHLDEDVIITMLGDLEQVLYTDILDCLGDRTWTEEEGTVAIQFVGEDPETRRMRTVKNIADLRQNLEETMSSLRGTQISHSTLETTFDSTVTTEVNGRSIPSLTSRSTPIDMSEKGSGDLDMSSEVDVGGYMSDGDILGKSLRTDDINSGYMTDGGLNLYTRSLNRIPDLAASRDVIQRGVHDVTVDADSWDDSSSVSSGLSDTLDNLSTDDLNTTSSVSSYSNITASSRKNTHAQLKTDLEKRSVTDSETWGSTEELKKPEEDFDSSVDSSGKWKGLPSGLSEESEKGGQKASLSVSQTGSWRRGMTAQVGTTQSRHKAGTSALKTPGKTDDAKASEKVKTPLKGASIQRSPSDAGKSSGDEGKKPPSGIGRSTATGSFGFKKSGMGSSTIITTSGATITSGSATLGKMPKSSAIGGKSNAGRKTSLDGSQNQDDGVLHMNSKTTLQYRSLPRPSKSSGSGIPGRGGHRSSTSSIDSNVSSKSAGAAATKLREPSKIGSGRSSPVTINQTDKEKEKVAVSDSESVSLSSSPKSSPTSASASGTPGLRQPGSKYPDIASPTFRRWSCVGCKPEQLFSGQ</sequence>
<name>A0AAN7S6E8_MYCAM</name>
<feature type="compositionally biased region" description="Low complexity" evidence="1">
    <location>
        <begin position="534"/>
        <end position="562"/>
    </location>
</feature>
<proteinExistence type="predicted"/>
<feature type="compositionally biased region" description="Polar residues" evidence="1">
    <location>
        <begin position="657"/>
        <end position="666"/>
    </location>
</feature>
<dbReference type="Proteomes" id="UP001333110">
    <property type="component" value="Unassembled WGS sequence"/>
</dbReference>
<feature type="region of interest" description="Disordered" evidence="1">
    <location>
        <begin position="248"/>
        <end position="279"/>
    </location>
</feature>
<feature type="compositionally biased region" description="Polar residues" evidence="1">
    <location>
        <begin position="378"/>
        <end position="392"/>
    </location>
</feature>
<dbReference type="InterPro" id="IPR039041">
    <property type="entry name" value="Nav/unc-53"/>
</dbReference>
<organism evidence="2 3">
    <name type="scientific">Mycteria americana</name>
    <name type="common">Wood stork</name>
    <dbReference type="NCBI Taxonomy" id="33587"/>
    <lineage>
        <taxon>Eukaryota</taxon>
        <taxon>Metazoa</taxon>
        <taxon>Chordata</taxon>
        <taxon>Craniata</taxon>
        <taxon>Vertebrata</taxon>
        <taxon>Euteleostomi</taxon>
        <taxon>Archelosauria</taxon>
        <taxon>Archosauria</taxon>
        <taxon>Dinosauria</taxon>
        <taxon>Saurischia</taxon>
        <taxon>Theropoda</taxon>
        <taxon>Coelurosauria</taxon>
        <taxon>Aves</taxon>
        <taxon>Neognathae</taxon>
        <taxon>Neoaves</taxon>
        <taxon>Aequornithes</taxon>
        <taxon>Ciconiiformes</taxon>
        <taxon>Ciconiidae</taxon>
        <taxon>Mycteria</taxon>
    </lineage>
</organism>
<dbReference type="GO" id="GO:0022008">
    <property type="term" value="P:neurogenesis"/>
    <property type="evidence" value="ECO:0007669"/>
    <property type="project" value="InterPro"/>
</dbReference>
<evidence type="ECO:0000256" key="1">
    <source>
        <dbReference type="SAM" id="MobiDB-lite"/>
    </source>
</evidence>
<gene>
    <name evidence="2" type="ORF">QYF61_007943</name>
</gene>